<keyword evidence="5" id="KW-1133">Transmembrane helix</keyword>
<evidence type="ECO:0000313" key="11">
    <source>
        <dbReference type="EMBL" id="KNC76702.1"/>
    </source>
</evidence>
<evidence type="ECO:0000256" key="5">
    <source>
        <dbReference type="ARBA" id="ARBA00022989"/>
    </source>
</evidence>
<dbReference type="Proteomes" id="UP000054560">
    <property type="component" value="Unassembled WGS sequence"/>
</dbReference>
<evidence type="ECO:0000256" key="4">
    <source>
        <dbReference type="ARBA" id="ARBA00022692"/>
    </source>
</evidence>
<proteinExistence type="inferred from homology"/>
<keyword evidence="8" id="KW-0472">Membrane</keyword>
<keyword evidence="4" id="KW-0812">Transmembrane</keyword>
<evidence type="ECO:0000256" key="7">
    <source>
        <dbReference type="ARBA" id="ARBA00023055"/>
    </source>
</evidence>
<dbReference type="GeneID" id="25911318"/>
<protein>
    <recommendedName>
        <fullName evidence="9">Autophagy-related protein 9</fullName>
    </recommendedName>
</protein>
<evidence type="ECO:0000256" key="1">
    <source>
        <dbReference type="ARBA" id="ARBA00004511"/>
    </source>
</evidence>
<evidence type="ECO:0000256" key="8">
    <source>
        <dbReference type="ARBA" id="ARBA00023136"/>
    </source>
</evidence>
<reference evidence="11 12" key="1">
    <citation type="submission" date="2011-02" db="EMBL/GenBank/DDBJ databases">
        <title>The Genome Sequence of Sphaeroforma arctica JP610.</title>
        <authorList>
            <consortium name="The Broad Institute Genome Sequencing Platform"/>
            <person name="Russ C."/>
            <person name="Cuomo C."/>
            <person name="Young S.K."/>
            <person name="Zeng Q."/>
            <person name="Gargeya S."/>
            <person name="Alvarado L."/>
            <person name="Berlin A."/>
            <person name="Chapman S.B."/>
            <person name="Chen Z."/>
            <person name="Freedman E."/>
            <person name="Gellesch M."/>
            <person name="Goldberg J."/>
            <person name="Griggs A."/>
            <person name="Gujja S."/>
            <person name="Heilman E."/>
            <person name="Heiman D."/>
            <person name="Howarth C."/>
            <person name="Mehta T."/>
            <person name="Neiman D."/>
            <person name="Pearson M."/>
            <person name="Roberts A."/>
            <person name="Saif S."/>
            <person name="Shea T."/>
            <person name="Shenoy N."/>
            <person name="Sisk P."/>
            <person name="Stolte C."/>
            <person name="Sykes S."/>
            <person name="White J."/>
            <person name="Yandava C."/>
            <person name="Burger G."/>
            <person name="Gray M.W."/>
            <person name="Holland P.W.H."/>
            <person name="King N."/>
            <person name="Lang F.B.F."/>
            <person name="Roger A.J."/>
            <person name="Ruiz-Trillo I."/>
            <person name="Haas B."/>
            <person name="Nusbaum C."/>
            <person name="Birren B."/>
        </authorList>
    </citation>
    <scope>NUCLEOTIDE SEQUENCE [LARGE SCALE GENOMIC DNA]</scope>
    <source>
        <strain evidence="11 12">JP610</strain>
    </source>
</reference>
<keyword evidence="7 9" id="KW-0445">Lipid transport</keyword>
<keyword evidence="6 9" id="KW-0072">Autophagy</keyword>
<comment type="similarity">
    <text evidence="2 9">Belongs to the ATG9 family.</text>
</comment>
<feature type="non-terminal residue" evidence="11">
    <location>
        <position position="150"/>
    </location>
</feature>
<evidence type="ECO:0000256" key="3">
    <source>
        <dbReference type="ARBA" id="ARBA00022448"/>
    </source>
</evidence>
<accession>A0A0L0FIU4</accession>
<name>A0A0L0FIU4_9EUKA</name>
<dbReference type="InterPro" id="IPR007241">
    <property type="entry name" value="Autophagy-rel_prot_9"/>
</dbReference>
<evidence type="ECO:0000256" key="9">
    <source>
        <dbReference type="RuleBase" id="RU364027"/>
    </source>
</evidence>
<evidence type="ECO:0000256" key="10">
    <source>
        <dbReference type="SAM" id="MobiDB-lite"/>
    </source>
</evidence>
<organism evidence="11 12">
    <name type="scientific">Sphaeroforma arctica JP610</name>
    <dbReference type="NCBI Taxonomy" id="667725"/>
    <lineage>
        <taxon>Eukaryota</taxon>
        <taxon>Ichthyosporea</taxon>
        <taxon>Ichthyophonida</taxon>
        <taxon>Sphaeroforma</taxon>
    </lineage>
</organism>
<comment type="function">
    <text evidence="9">Phospholipid scramblase involved in autophagy. Cycles between the preautophagosomal structure/phagophore assembly site (PAS) and the cytoplasmic vesicle pool and supplies membrane for the growing autophagosome. Lipid scramblase activity plays a key role in preautophagosomal structure/phagophore assembly by distributing the phospholipids that arrive through ATG2 from the cytoplasmic to the luminal leaflet of the bilayer, thereby driving autophagosomal membrane expansion.</text>
</comment>
<feature type="region of interest" description="Disordered" evidence="10">
    <location>
        <begin position="1"/>
        <end position="25"/>
    </location>
</feature>
<dbReference type="GO" id="GO:0006914">
    <property type="term" value="P:autophagy"/>
    <property type="evidence" value="ECO:0007669"/>
    <property type="project" value="UniProtKB-KW"/>
</dbReference>
<dbReference type="RefSeq" id="XP_014150604.1">
    <property type="nucleotide sequence ID" value="XM_014295129.1"/>
</dbReference>
<sequence>MASAYQGRVRAMVREGPSAPRSEREANVFTPLLSSEYAHFSPPAYHNGLPLGRNASGFDDNPNLYELGADSPATQTAPHVLRGFDRRSTGEENLSIEVANVHLEVADLDHFFISVYEYFLRKGFWPSALSRLLNLVQAHFVVLVTVVLVA</sequence>
<dbReference type="GO" id="GO:0006869">
    <property type="term" value="P:lipid transport"/>
    <property type="evidence" value="ECO:0007669"/>
    <property type="project" value="UniProtKB-KW"/>
</dbReference>
<dbReference type="OrthoDB" id="2020634at2759"/>
<comment type="subcellular location">
    <subcellularLocation>
        <location evidence="1 9">Preautophagosomal structure membrane</location>
        <topology evidence="1 9">Multi-pass membrane protein</topology>
    </subcellularLocation>
</comment>
<dbReference type="GO" id="GO:0034045">
    <property type="term" value="C:phagophore assembly site membrane"/>
    <property type="evidence" value="ECO:0007669"/>
    <property type="project" value="UniProtKB-SubCell"/>
</dbReference>
<dbReference type="AlphaFoldDB" id="A0A0L0FIU4"/>
<gene>
    <name evidence="11" type="ORF">SARC_10814</name>
</gene>
<dbReference type="Pfam" id="PF04109">
    <property type="entry name" value="ATG9"/>
    <property type="match status" value="1"/>
</dbReference>
<keyword evidence="12" id="KW-1185">Reference proteome</keyword>
<evidence type="ECO:0000256" key="2">
    <source>
        <dbReference type="ARBA" id="ARBA00006185"/>
    </source>
</evidence>
<keyword evidence="3 9" id="KW-0813">Transport</keyword>
<evidence type="ECO:0000313" key="12">
    <source>
        <dbReference type="Proteomes" id="UP000054560"/>
    </source>
</evidence>
<dbReference type="EMBL" id="KQ242997">
    <property type="protein sequence ID" value="KNC76702.1"/>
    <property type="molecule type" value="Genomic_DNA"/>
</dbReference>
<evidence type="ECO:0000256" key="6">
    <source>
        <dbReference type="ARBA" id="ARBA00023006"/>
    </source>
</evidence>